<proteinExistence type="predicted"/>
<comment type="caution">
    <text evidence="1">The sequence shown here is derived from an EMBL/GenBank/DDBJ whole genome shotgun (WGS) entry which is preliminary data.</text>
</comment>
<gene>
    <name evidence="1" type="ORF">BN2614_LOCUS1</name>
</gene>
<protein>
    <submittedName>
        <fullName evidence="1">Uncharacterized protein</fullName>
    </submittedName>
</protein>
<evidence type="ECO:0000313" key="1">
    <source>
        <dbReference type="EMBL" id="VCW67947.1"/>
    </source>
</evidence>
<evidence type="ECO:0000313" key="2">
    <source>
        <dbReference type="Proteomes" id="UP000269945"/>
    </source>
</evidence>
<reference evidence="1 2" key="1">
    <citation type="submission" date="2018-10" db="EMBL/GenBank/DDBJ databases">
        <authorList>
            <person name="Ekblom R."/>
            <person name="Jareborg N."/>
        </authorList>
    </citation>
    <scope>NUCLEOTIDE SEQUENCE [LARGE SCALE GENOMIC DNA]</scope>
    <source>
        <tissue evidence="1">Muscle</tissue>
    </source>
</reference>
<sequence>METEDGITPEVVEKDDAAEMIESVGEVPERELDALAKHESRESSTLQKFKPRIASEAGQILRDWQRDCPYLDSWGKEPSNKRYSRLLLLCQESIWIPGLSQWLSCLGADTWGTCVDEATWQGSSPELKAIDWALATQSNS</sequence>
<dbReference type="Proteomes" id="UP000269945">
    <property type="component" value="Unassembled WGS sequence"/>
</dbReference>
<name>A0A9X9PVE9_GULGU</name>
<dbReference type="EMBL" id="CYRY02003312">
    <property type="protein sequence ID" value="VCW67947.1"/>
    <property type="molecule type" value="Genomic_DNA"/>
</dbReference>
<keyword evidence="2" id="KW-1185">Reference proteome</keyword>
<accession>A0A9X9PVE9</accession>
<dbReference type="AlphaFoldDB" id="A0A9X9PVE9"/>
<organism evidence="1 2">
    <name type="scientific">Gulo gulo</name>
    <name type="common">Wolverine</name>
    <name type="synonym">Gluton</name>
    <dbReference type="NCBI Taxonomy" id="48420"/>
    <lineage>
        <taxon>Eukaryota</taxon>
        <taxon>Metazoa</taxon>
        <taxon>Chordata</taxon>
        <taxon>Craniata</taxon>
        <taxon>Vertebrata</taxon>
        <taxon>Euteleostomi</taxon>
        <taxon>Mammalia</taxon>
        <taxon>Eutheria</taxon>
        <taxon>Laurasiatheria</taxon>
        <taxon>Carnivora</taxon>
        <taxon>Caniformia</taxon>
        <taxon>Musteloidea</taxon>
        <taxon>Mustelidae</taxon>
        <taxon>Guloninae</taxon>
        <taxon>Gulo</taxon>
    </lineage>
</organism>